<accession>A0ABR8PI01</accession>
<keyword evidence="2" id="KW-0732">Signal</keyword>
<dbReference type="EMBL" id="JACSQY010000003">
    <property type="protein sequence ID" value="MBD7907801.1"/>
    <property type="molecule type" value="Genomic_DNA"/>
</dbReference>
<evidence type="ECO:0008006" key="5">
    <source>
        <dbReference type="Google" id="ProtNLM"/>
    </source>
</evidence>
<reference evidence="3 4" key="1">
    <citation type="submission" date="2020-08" db="EMBL/GenBank/DDBJ databases">
        <title>A Genomic Blueprint of the Chicken Gut Microbiome.</title>
        <authorList>
            <person name="Gilroy R."/>
            <person name="Ravi A."/>
            <person name="Getino M."/>
            <person name="Pursley I."/>
            <person name="Horton D.L."/>
            <person name="Alikhan N.-F."/>
            <person name="Baker D."/>
            <person name="Gharbi K."/>
            <person name="Hall N."/>
            <person name="Watson M."/>
            <person name="Adriaenssens E.M."/>
            <person name="Foster-Nyarko E."/>
            <person name="Jarju S."/>
            <person name="Secka A."/>
            <person name="Antonio M."/>
            <person name="Oren A."/>
            <person name="Chaudhuri R."/>
            <person name="La Ragione R.M."/>
            <person name="Hildebrand F."/>
            <person name="Pallen M.J."/>
        </authorList>
    </citation>
    <scope>NUCLEOTIDE SEQUENCE [LARGE SCALE GENOMIC DNA]</scope>
    <source>
        <strain evidence="3 4">Sa3CUA8</strain>
    </source>
</reference>
<organism evidence="3 4">
    <name type="scientific">Sporosarcina gallistercoris</name>
    <dbReference type="NCBI Taxonomy" id="2762245"/>
    <lineage>
        <taxon>Bacteria</taxon>
        <taxon>Bacillati</taxon>
        <taxon>Bacillota</taxon>
        <taxon>Bacilli</taxon>
        <taxon>Bacillales</taxon>
        <taxon>Caryophanaceae</taxon>
        <taxon>Sporosarcina</taxon>
    </lineage>
</organism>
<name>A0ABR8PI01_9BACL</name>
<dbReference type="RefSeq" id="WP_191688959.1">
    <property type="nucleotide sequence ID" value="NZ_JACSQY010000003.1"/>
</dbReference>
<keyword evidence="4" id="KW-1185">Reference proteome</keyword>
<feature type="compositionally biased region" description="Polar residues" evidence="1">
    <location>
        <begin position="37"/>
        <end position="49"/>
    </location>
</feature>
<evidence type="ECO:0000256" key="1">
    <source>
        <dbReference type="SAM" id="MobiDB-lite"/>
    </source>
</evidence>
<sequence length="122" mass="13098">MKKLLLAGALTFLLAGCTSNEPAQEPVADDENAGSLEESSVNNPSADTSNLTAFEEYSKIAEVADLDGLEGIVETDNSGTRVILFEDESGRKTVKSVFVKKENRLKVISLDDDGLLYNGTLK</sequence>
<protein>
    <recommendedName>
        <fullName evidence="5">Lipoprotein</fullName>
    </recommendedName>
</protein>
<evidence type="ECO:0000313" key="3">
    <source>
        <dbReference type="EMBL" id="MBD7907801.1"/>
    </source>
</evidence>
<feature type="chain" id="PRO_5046775929" description="Lipoprotein" evidence="2">
    <location>
        <begin position="24"/>
        <end position="122"/>
    </location>
</feature>
<evidence type="ECO:0000256" key="2">
    <source>
        <dbReference type="SAM" id="SignalP"/>
    </source>
</evidence>
<evidence type="ECO:0000313" key="4">
    <source>
        <dbReference type="Proteomes" id="UP000659496"/>
    </source>
</evidence>
<gene>
    <name evidence="3" type="ORF">H9659_05630</name>
</gene>
<dbReference type="PROSITE" id="PS51257">
    <property type="entry name" value="PROKAR_LIPOPROTEIN"/>
    <property type="match status" value="1"/>
</dbReference>
<feature type="signal peptide" evidence="2">
    <location>
        <begin position="1"/>
        <end position="23"/>
    </location>
</feature>
<dbReference type="Proteomes" id="UP000659496">
    <property type="component" value="Unassembled WGS sequence"/>
</dbReference>
<feature type="region of interest" description="Disordered" evidence="1">
    <location>
        <begin position="21"/>
        <end position="49"/>
    </location>
</feature>
<proteinExistence type="predicted"/>
<comment type="caution">
    <text evidence="3">The sequence shown here is derived from an EMBL/GenBank/DDBJ whole genome shotgun (WGS) entry which is preliminary data.</text>
</comment>